<dbReference type="EMBL" id="DQUR01000270">
    <property type="protein sequence ID" value="HIP89821.1"/>
    <property type="molecule type" value="Genomic_DNA"/>
</dbReference>
<dbReference type="NCBIfam" id="TIGR01596">
    <property type="entry name" value="cas3_HD"/>
    <property type="match status" value="1"/>
</dbReference>
<dbReference type="GO" id="GO:0016787">
    <property type="term" value="F:hydrolase activity"/>
    <property type="evidence" value="ECO:0007669"/>
    <property type="project" value="UniProtKB-KW"/>
</dbReference>
<comment type="caution">
    <text evidence="5">The sequence shown here is derived from an EMBL/GenBank/DDBJ whole genome shotgun (WGS) entry which is preliminary data.</text>
</comment>
<gene>
    <name evidence="5" type="ORF">EYH24_07990</name>
</gene>
<evidence type="ECO:0000259" key="4">
    <source>
        <dbReference type="PROSITE" id="PS51643"/>
    </source>
</evidence>
<dbReference type="InterPro" id="IPR038257">
    <property type="entry name" value="CRISPR-assoc_Cas3_HD_sf"/>
</dbReference>
<dbReference type="Proteomes" id="UP000653692">
    <property type="component" value="Unassembled WGS sequence"/>
</dbReference>
<protein>
    <submittedName>
        <fullName evidence="5">CRISPR-associated endonuclease Cas3</fullName>
    </submittedName>
</protein>
<accession>A0A832ZGR4</accession>
<dbReference type="GO" id="GO:0004519">
    <property type="term" value="F:endonuclease activity"/>
    <property type="evidence" value="ECO:0007669"/>
    <property type="project" value="UniProtKB-KW"/>
</dbReference>
<dbReference type="CDD" id="cd10013">
    <property type="entry name" value="Cas3''_I"/>
    <property type="match status" value="1"/>
</dbReference>
<reference evidence="5" key="1">
    <citation type="journal article" date="2020" name="ISME J.">
        <title>Gammaproteobacteria mediating utilization of methyl-, sulfur- and petroleum organic compounds in deep ocean hydrothermal plumes.</title>
        <authorList>
            <person name="Zhou Z."/>
            <person name="Liu Y."/>
            <person name="Pan J."/>
            <person name="Cron B.R."/>
            <person name="Toner B.M."/>
            <person name="Anantharaman K."/>
            <person name="Breier J.A."/>
            <person name="Dick G.J."/>
            <person name="Li M."/>
        </authorList>
    </citation>
    <scope>NUCLEOTIDE SEQUENCE</scope>
    <source>
        <strain evidence="5">SZUA-1476</strain>
    </source>
</reference>
<evidence type="ECO:0000256" key="2">
    <source>
        <dbReference type="ARBA" id="ARBA00022801"/>
    </source>
</evidence>
<evidence type="ECO:0000313" key="5">
    <source>
        <dbReference type="EMBL" id="HIP89821.1"/>
    </source>
</evidence>
<sequence>MILAFQGQSLDEHVAKMLKEWERIKKRYLKTIQRSLKSLNVKLSEEQMDEFVKTLIKLHDIGKASRIYQRHIKKGEKLEGFRHELVSAYYTYPILKEKFNEKVAFVGSLVVMLHHEPILMGQITSIEKKGLTAEVVLDKLRKFDGMVEETKEWLTENVGIVVEEPKGEDLIRFVFELSVRARHMPDSGKLRLIAGALLIPLVLCDYAGARDREGEAPKFAEVLGVEEYGI</sequence>
<proteinExistence type="predicted"/>
<keyword evidence="2" id="KW-0378">Hydrolase</keyword>
<name>A0A832ZGR4_9EURY</name>
<dbReference type="Gene3D" id="1.10.3210.30">
    <property type="match status" value="1"/>
</dbReference>
<keyword evidence="5" id="KW-0540">Nuclease</keyword>
<evidence type="ECO:0000256" key="1">
    <source>
        <dbReference type="ARBA" id="ARBA00022723"/>
    </source>
</evidence>
<dbReference type="GO" id="GO:0051607">
    <property type="term" value="P:defense response to virus"/>
    <property type="evidence" value="ECO:0007669"/>
    <property type="project" value="UniProtKB-KW"/>
</dbReference>
<feature type="domain" description="HD Cas3-type" evidence="4">
    <location>
        <begin position="3"/>
        <end position="207"/>
    </location>
</feature>
<keyword evidence="3" id="KW-0051">Antiviral defense</keyword>
<keyword evidence="1" id="KW-0479">Metal-binding</keyword>
<keyword evidence="5" id="KW-0255">Endonuclease</keyword>
<dbReference type="GO" id="GO:0046872">
    <property type="term" value="F:metal ion binding"/>
    <property type="evidence" value="ECO:0007669"/>
    <property type="project" value="UniProtKB-KW"/>
</dbReference>
<organism evidence="5 6">
    <name type="scientific">Thermococcus paralvinellae</name>
    <dbReference type="NCBI Taxonomy" id="582419"/>
    <lineage>
        <taxon>Archaea</taxon>
        <taxon>Methanobacteriati</taxon>
        <taxon>Methanobacteriota</taxon>
        <taxon>Thermococci</taxon>
        <taxon>Thermococcales</taxon>
        <taxon>Thermococcaceae</taxon>
        <taxon>Thermococcus</taxon>
    </lineage>
</organism>
<evidence type="ECO:0000256" key="3">
    <source>
        <dbReference type="ARBA" id="ARBA00023118"/>
    </source>
</evidence>
<dbReference type="InterPro" id="IPR006483">
    <property type="entry name" value="CRISPR-assoc_Cas3_HD"/>
</dbReference>
<dbReference type="Pfam" id="PF18019">
    <property type="entry name" value="Cas3_HD"/>
    <property type="match status" value="1"/>
</dbReference>
<dbReference type="AlphaFoldDB" id="A0A832ZGR4"/>
<dbReference type="PROSITE" id="PS51643">
    <property type="entry name" value="HD_CAS3"/>
    <property type="match status" value="1"/>
</dbReference>
<evidence type="ECO:0000313" key="6">
    <source>
        <dbReference type="Proteomes" id="UP000653692"/>
    </source>
</evidence>